<dbReference type="InterPro" id="IPR054189">
    <property type="entry name" value="DUF6894"/>
</dbReference>
<comment type="caution">
    <text evidence="2">The sequence shown here is derived from an EMBL/GenBank/DDBJ whole genome shotgun (WGS) entry which is preliminary data.</text>
</comment>
<dbReference type="Proteomes" id="UP000275436">
    <property type="component" value="Unassembled WGS sequence"/>
</dbReference>
<dbReference type="EMBL" id="QKOD01000023">
    <property type="protein sequence ID" value="RNJ41208.1"/>
    <property type="molecule type" value="Genomic_DNA"/>
</dbReference>
<evidence type="ECO:0000313" key="2">
    <source>
        <dbReference type="EMBL" id="RNJ41208.1"/>
    </source>
</evidence>
<dbReference type="Pfam" id="PF21834">
    <property type="entry name" value="DUF6894"/>
    <property type="match status" value="1"/>
</dbReference>
<gene>
    <name evidence="2" type="ORF">DNR46_35400</name>
</gene>
<proteinExistence type="predicted"/>
<accession>A0A3M9X0X3</accession>
<protein>
    <recommendedName>
        <fullName evidence="1">DUF6894 domain-containing protein</fullName>
    </recommendedName>
</protein>
<dbReference type="RefSeq" id="WP_123170564.1">
    <property type="nucleotide sequence ID" value="NZ_QKOD01000023.1"/>
</dbReference>
<sequence>MNRYFFDVYNSEGQVLDEEGQLFASKESAKNEALRVLQDVARDELPDRDLFQLTVKVRGENGAKVFEASLILTSGWIATEPSAG</sequence>
<reference evidence="2 3" key="1">
    <citation type="journal article" date="2018" name="Mol. Plant Microbe Interact.">
        <title>Taxonomically Different Co-Microsymbionts of a Relict Legume, Oxytropis popoviana, Have Complementary Sets of Symbiotic Genes and Together Increase the Efficiency of Plant Nodulation.</title>
        <authorList>
            <person name="Safronova V."/>
            <person name="Belimov A."/>
            <person name="Sazanova A."/>
            <person name="Chirak E."/>
            <person name="Verkhozina A."/>
            <person name="Kuznetsova I."/>
            <person name="Andronov E."/>
            <person name="Puhalsky J."/>
            <person name="Tikhonovich I."/>
        </authorList>
    </citation>
    <scope>NUCLEOTIDE SEQUENCE [LARGE SCALE GENOMIC DNA]</scope>
    <source>
        <strain evidence="2 3">Opo-235</strain>
    </source>
</reference>
<dbReference type="AlphaFoldDB" id="A0A3M9X0X3"/>
<evidence type="ECO:0000259" key="1">
    <source>
        <dbReference type="Pfam" id="PF21834"/>
    </source>
</evidence>
<evidence type="ECO:0000313" key="3">
    <source>
        <dbReference type="Proteomes" id="UP000275436"/>
    </source>
</evidence>
<feature type="domain" description="DUF6894" evidence="1">
    <location>
        <begin position="3"/>
        <end position="70"/>
    </location>
</feature>
<organism evidence="2 3">
    <name type="scientific">Mesorhizobium japonicum</name>
    <dbReference type="NCBI Taxonomy" id="2066070"/>
    <lineage>
        <taxon>Bacteria</taxon>
        <taxon>Pseudomonadati</taxon>
        <taxon>Pseudomonadota</taxon>
        <taxon>Alphaproteobacteria</taxon>
        <taxon>Hyphomicrobiales</taxon>
        <taxon>Phyllobacteriaceae</taxon>
        <taxon>Mesorhizobium</taxon>
    </lineage>
</organism>
<name>A0A3M9X0X3_9HYPH</name>